<evidence type="ECO:0000313" key="7">
    <source>
        <dbReference type="EMBL" id="VTQ91935.1"/>
    </source>
</evidence>
<proteinExistence type="inferred from homology"/>
<dbReference type="Proteomes" id="UP000308489">
    <property type="component" value="Chromosome 1"/>
</dbReference>
<evidence type="ECO:0000256" key="5">
    <source>
        <dbReference type="RuleBase" id="RU363032"/>
    </source>
</evidence>
<evidence type="ECO:0000259" key="6">
    <source>
        <dbReference type="PROSITE" id="PS50928"/>
    </source>
</evidence>
<dbReference type="PROSITE" id="PS50928">
    <property type="entry name" value="ABC_TM1"/>
    <property type="match status" value="2"/>
</dbReference>
<dbReference type="EMBL" id="LR590481">
    <property type="protein sequence ID" value="VTQ91935.1"/>
    <property type="molecule type" value="Genomic_DNA"/>
</dbReference>
<feature type="transmembrane region" description="Helical" evidence="5">
    <location>
        <begin position="522"/>
        <end position="543"/>
    </location>
</feature>
<dbReference type="Gene3D" id="1.10.3720.10">
    <property type="entry name" value="MetI-like"/>
    <property type="match status" value="2"/>
</dbReference>
<evidence type="ECO:0000256" key="2">
    <source>
        <dbReference type="ARBA" id="ARBA00022692"/>
    </source>
</evidence>
<feature type="transmembrane region" description="Helical" evidence="5">
    <location>
        <begin position="148"/>
        <end position="173"/>
    </location>
</feature>
<dbReference type="KEGG" id="hhw:NCTC503_01879"/>
<dbReference type="GO" id="GO:0005886">
    <property type="term" value="C:plasma membrane"/>
    <property type="evidence" value="ECO:0007669"/>
    <property type="project" value="UniProtKB-SubCell"/>
</dbReference>
<dbReference type="GO" id="GO:0055085">
    <property type="term" value="P:transmembrane transport"/>
    <property type="evidence" value="ECO:0007669"/>
    <property type="project" value="InterPro"/>
</dbReference>
<dbReference type="Pfam" id="PF00528">
    <property type="entry name" value="BPD_transp_1"/>
    <property type="match status" value="2"/>
</dbReference>
<feature type="transmembrane region" description="Helical" evidence="5">
    <location>
        <begin position="70"/>
        <end position="94"/>
    </location>
</feature>
<accession>A0A4U9RJ20</accession>
<keyword evidence="8" id="KW-1185">Reference proteome</keyword>
<feature type="domain" description="ABC transmembrane type-1" evidence="6">
    <location>
        <begin position="353"/>
        <end position="543"/>
    </location>
</feature>
<keyword evidence="4 5" id="KW-0472">Membrane</keyword>
<protein>
    <submittedName>
        <fullName evidence="7">ABC transporter permease</fullName>
    </submittedName>
</protein>
<keyword evidence="5" id="KW-0813">Transport</keyword>
<comment type="similarity">
    <text evidence="5">Belongs to the binding-protein-dependent transport system permease family.</text>
</comment>
<dbReference type="PANTHER" id="PTHR43496:SF1">
    <property type="entry name" value="POLYGALACTURONAN_RHAMNOGALACTURONAN TRANSPORT SYSTEM PERMEASE PROTEIN YTEP"/>
    <property type="match status" value="1"/>
</dbReference>
<feature type="transmembrane region" description="Helical" evidence="5">
    <location>
        <begin position="357"/>
        <end position="376"/>
    </location>
</feature>
<feature type="domain" description="ABC transmembrane type-1" evidence="6">
    <location>
        <begin position="71"/>
        <end position="270"/>
    </location>
</feature>
<feature type="transmembrane region" description="Helical" evidence="5">
    <location>
        <begin position="388"/>
        <end position="410"/>
    </location>
</feature>
<dbReference type="InterPro" id="IPR000515">
    <property type="entry name" value="MetI-like"/>
</dbReference>
<comment type="subcellular location">
    <subcellularLocation>
        <location evidence="5">Cell membrane</location>
        <topology evidence="5">Multi-pass membrane protein</topology>
    </subcellularLocation>
    <subcellularLocation>
        <location evidence="1">Membrane</location>
        <topology evidence="1">Multi-pass membrane protein</topology>
    </subcellularLocation>
</comment>
<evidence type="ECO:0000313" key="8">
    <source>
        <dbReference type="Proteomes" id="UP000308489"/>
    </source>
</evidence>
<evidence type="ECO:0000256" key="1">
    <source>
        <dbReference type="ARBA" id="ARBA00004141"/>
    </source>
</evidence>
<name>A0A4U9RJ20_HATHI</name>
<evidence type="ECO:0000256" key="4">
    <source>
        <dbReference type="ARBA" id="ARBA00023136"/>
    </source>
</evidence>
<feature type="transmembrane region" description="Helical" evidence="5">
    <location>
        <begin position="299"/>
        <end position="327"/>
    </location>
</feature>
<keyword evidence="2 5" id="KW-0812">Transmembrane</keyword>
<dbReference type="AlphaFoldDB" id="A0A4U9RJ20"/>
<feature type="transmembrane region" description="Helical" evidence="5">
    <location>
        <begin position="479"/>
        <end position="502"/>
    </location>
</feature>
<dbReference type="PANTHER" id="PTHR43496">
    <property type="entry name" value="PROTEIN LPLB"/>
    <property type="match status" value="1"/>
</dbReference>
<dbReference type="RefSeq" id="WP_197733548.1">
    <property type="nucleotide sequence ID" value="NZ_CBCRUQ010000003.1"/>
</dbReference>
<sequence>MQVNNLNKKVSKIDTFFDNFFEILLFLAIISLTFIFILWPIICVIKESFLIEGKFSLELYKNLIHNNKQLIYNSIFVGILTTIFATVISLSISIYISFSSRRMQKILMIILMITMISPPFVSSLAYINLFGRRGFITHHLLKLTINPYGWGGIVIMETISNISLNSLLLIGIIKGIDKNLLMASQDLGSSSSYAIKKVLIPIIKPGIIVCALLTFIRSLADFGTPMIIGGPFNVLATEVYMKIIAGGNISMASAMSVLILIPALTAFFVYRIYMKKFSLNLSGNNKIISTDTVFKIKGLLNIILSIVTLSYIVVMLLQYLTIFISSISKYKHNKFMFTFEHYIKLENFNLNCFIRSIVYAFIAGVLGSILGMLIAYFTERKNIRCMKFVDFVSTLPYIIPGTFFGIGYILAFNNPPLELTGTVSIVILNCIFKQMPMTTKVSSAVISQINGDIEYAARDLGAKSIYVVRDIIFPNLKRAFALGFINNFTSTMTTVGSIIFLVYPGQKVATLEMFDAIQTGNYGVGAAIATIIILITLIVNLVFSKFILREKR</sequence>
<organism evidence="7 8">
    <name type="scientific">Hathewaya histolytica</name>
    <name type="common">Clostridium histolyticum</name>
    <dbReference type="NCBI Taxonomy" id="1498"/>
    <lineage>
        <taxon>Bacteria</taxon>
        <taxon>Bacillati</taxon>
        <taxon>Bacillota</taxon>
        <taxon>Clostridia</taxon>
        <taxon>Eubacteriales</taxon>
        <taxon>Clostridiaceae</taxon>
        <taxon>Hathewaya</taxon>
    </lineage>
</organism>
<reference evidence="7 8" key="1">
    <citation type="submission" date="2019-05" db="EMBL/GenBank/DDBJ databases">
        <authorList>
            <consortium name="Pathogen Informatics"/>
        </authorList>
    </citation>
    <scope>NUCLEOTIDE SEQUENCE [LARGE SCALE GENOMIC DNA]</scope>
    <source>
        <strain evidence="7 8">NCTC503</strain>
    </source>
</reference>
<feature type="transmembrane region" description="Helical" evidence="5">
    <location>
        <begin position="20"/>
        <end position="42"/>
    </location>
</feature>
<dbReference type="CDD" id="cd06261">
    <property type="entry name" value="TM_PBP2"/>
    <property type="match status" value="2"/>
</dbReference>
<gene>
    <name evidence="7" type="primary">ydcU</name>
    <name evidence="7" type="ORF">NCTC503_01879</name>
</gene>
<feature type="transmembrane region" description="Helical" evidence="5">
    <location>
        <begin position="416"/>
        <end position="432"/>
    </location>
</feature>
<evidence type="ECO:0000256" key="3">
    <source>
        <dbReference type="ARBA" id="ARBA00022989"/>
    </source>
</evidence>
<dbReference type="InterPro" id="IPR035906">
    <property type="entry name" value="MetI-like_sf"/>
</dbReference>
<keyword evidence="3 5" id="KW-1133">Transmembrane helix</keyword>
<feature type="transmembrane region" description="Helical" evidence="5">
    <location>
        <begin position="249"/>
        <end position="270"/>
    </location>
</feature>
<dbReference type="SUPFAM" id="SSF161098">
    <property type="entry name" value="MetI-like"/>
    <property type="match status" value="2"/>
</dbReference>
<feature type="transmembrane region" description="Helical" evidence="5">
    <location>
        <begin position="106"/>
        <end position="128"/>
    </location>
</feature>
<feature type="transmembrane region" description="Helical" evidence="5">
    <location>
        <begin position="194"/>
        <end position="216"/>
    </location>
</feature>